<dbReference type="AlphaFoldDB" id="A0AAD8HCR4"/>
<gene>
    <name evidence="2" type="ORF">POM88_040202</name>
</gene>
<keyword evidence="3" id="KW-1185">Reference proteome</keyword>
<evidence type="ECO:0000313" key="2">
    <source>
        <dbReference type="EMBL" id="KAK1364641.1"/>
    </source>
</evidence>
<organism evidence="2 3">
    <name type="scientific">Heracleum sosnowskyi</name>
    <dbReference type="NCBI Taxonomy" id="360622"/>
    <lineage>
        <taxon>Eukaryota</taxon>
        <taxon>Viridiplantae</taxon>
        <taxon>Streptophyta</taxon>
        <taxon>Embryophyta</taxon>
        <taxon>Tracheophyta</taxon>
        <taxon>Spermatophyta</taxon>
        <taxon>Magnoliopsida</taxon>
        <taxon>eudicotyledons</taxon>
        <taxon>Gunneridae</taxon>
        <taxon>Pentapetalae</taxon>
        <taxon>asterids</taxon>
        <taxon>campanulids</taxon>
        <taxon>Apiales</taxon>
        <taxon>Apiaceae</taxon>
        <taxon>Apioideae</taxon>
        <taxon>apioid superclade</taxon>
        <taxon>Tordylieae</taxon>
        <taxon>Tordyliinae</taxon>
        <taxon>Heracleum</taxon>
    </lineage>
</organism>
<accession>A0AAD8HCR4</accession>
<dbReference type="Proteomes" id="UP001237642">
    <property type="component" value="Unassembled WGS sequence"/>
</dbReference>
<reference evidence="2" key="1">
    <citation type="submission" date="2023-02" db="EMBL/GenBank/DDBJ databases">
        <title>Genome of toxic invasive species Heracleum sosnowskyi carries increased number of genes despite the absence of recent whole-genome duplications.</title>
        <authorList>
            <person name="Schelkunov M."/>
            <person name="Shtratnikova V."/>
            <person name="Makarenko M."/>
            <person name="Klepikova A."/>
            <person name="Omelchenko D."/>
            <person name="Novikova G."/>
            <person name="Obukhova E."/>
            <person name="Bogdanov V."/>
            <person name="Penin A."/>
            <person name="Logacheva M."/>
        </authorList>
    </citation>
    <scope>NUCLEOTIDE SEQUENCE</scope>
    <source>
        <strain evidence="2">Hsosn_3</strain>
        <tissue evidence="2">Leaf</tissue>
    </source>
</reference>
<evidence type="ECO:0000256" key="1">
    <source>
        <dbReference type="SAM" id="MobiDB-lite"/>
    </source>
</evidence>
<feature type="region of interest" description="Disordered" evidence="1">
    <location>
        <begin position="192"/>
        <end position="221"/>
    </location>
</feature>
<comment type="caution">
    <text evidence="2">The sequence shown here is derived from an EMBL/GenBank/DDBJ whole genome shotgun (WGS) entry which is preliminary data.</text>
</comment>
<name>A0AAD8HCR4_9APIA</name>
<dbReference type="EMBL" id="JAUIZM010000009">
    <property type="protein sequence ID" value="KAK1364641.1"/>
    <property type="molecule type" value="Genomic_DNA"/>
</dbReference>
<sequence>MLPDHFSNLTEMELRRYAGSRYDHSRELISVIEEALETIALLAGVTENSSTILSDTILNVVKRGQVVPVVALLLLARERVLRGVWFSGNMVSRGPSLWFPESIMNELAALINQEVALMGCKEHAGILQMCREKKEFMVYVLQLIEIFNRAGPALESYLETRTSDVSYTPIEQVFNNVAELLKDARFTLSAKDTDTSDITSSPKPDPVPLDATMKQQGHDEDDPEEIWLKLRHEQLCRCDMKNTSCGTSKVFHRIAGTNFLHSQHRFFSSHAGPSIHQPVWTVPRRNFCFLSGSPEVFREVELGTRMGVM</sequence>
<reference evidence="2" key="2">
    <citation type="submission" date="2023-05" db="EMBL/GenBank/DDBJ databases">
        <authorList>
            <person name="Schelkunov M.I."/>
        </authorList>
    </citation>
    <scope>NUCLEOTIDE SEQUENCE</scope>
    <source>
        <strain evidence="2">Hsosn_3</strain>
        <tissue evidence="2">Leaf</tissue>
    </source>
</reference>
<protein>
    <submittedName>
        <fullName evidence="2">Uncharacterized protein</fullName>
    </submittedName>
</protein>
<evidence type="ECO:0000313" key="3">
    <source>
        <dbReference type="Proteomes" id="UP001237642"/>
    </source>
</evidence>
<proteinExistence type="predicted"/>